<dbReference type="AlphaFoldDB" id="U9TI37"/>
<dbReference type="EMBL" id="KI295314">
    <property type="protein sequence ID" value="ESA02991.1"/>
    <property type="molecule type" value="Genomic_DNA"/>
</dbReference>
<dbReference type="HOGENOM" id="CLU_2211364_0_0_1"/>
<feature type="compositionally biased region" description="Basic and acidic residues" evidence="1">
    <location>
        <begin position="25"/>
        <end position="35"/>
    </location>
</feature>
<sequence length="107" mass="12186">MAKKVLGHIISLSEESQKADSATSVDKREGNKKGEVIEQSWEKSDTVYTVGRRFSIEIRHVLRLRSRNIVFILFRTSNLHASQLFIISLHDKGASVVDVSRRNLPPR</sequence>
<feature type="region of interest" description="Disordered" evidence="1">
    <location>
        <begin position="15"/>
        <end position="35"/>
    </location>
</feature>
<protein>
    <submittedName>
        <fullName evidence="2">Uncharacterized protein</fullName>
    </submittedName>
</protein>
<evidence type="ECO:0000256" key="1">
    <source>
        <dbReference type="SAM" id="MobiDB-lite"/>
    </source>
</evidence>
<organism evidence="2">
    <name type="scientific">Rhizophagus irregularis (strain DAOM 181602 / DAOM 197198 / MUCL 43194)</name>
    <name type="common">Arbuscular mycorrhizal fungus</name>
    <name type="synonym">Glomus intraradices</name>
    <dbReference type="NCBI Taxonomy" id="747089"/>
    <lineage>
        <taxon>Eukaryota</taxon>
        <taxon>Fungi</taxon>
        <taxon>Fungi incertae sedis</taxon>
        <taxon>Mucoromycota</taxon>
        <taxon>Glomeromycotina</taxon>
        <taxon>Glomeromycetes</taxon>
        <taxon>Glomerales</taxon>
        <taxon>Glomeraceae</taxon>
        <taxon>Rhizophagus</taxon>
    </lineage>
</organism>
<proteinExistence type="predicted"/>
<name>U9TI37_RHIID</name>
<gene>
    <name evidence="2" type="ORF">GLOINDRAFT_5975</name>
</gene>
<reference evidence="2" key="1">
    <citation type="submission" date="2013-07" db="EMBL/GenBank/DDBJ databases">
        <title>The genome of an arbuscular mycorrhizal fungus provides insights into the evolution of the oldest plant symbiosis.</title>
        <authorList>
            <consortium name="DOE Joint Genome Institute"/>
            <person name="Tisserant E."/>
            <person name="Malbreil M."/>
            <person name="Kuo A."/>
            <person name="Kohler A."/>
            <person name="Symeonidi A."/>
            <person name="Balestrini R."/>
            <person name="Charron P."/>
            <person name="Duensing N."/>
            <person name="Frei-dit-Frey N."/>
            <person name="Gianinazzi-Pearson V."/>
            <person name="Gilbert B."/>
            <person name="Handa Y."/>
            <person name="Hijri M."/>
            <person name="Kaul R."/>
            <person name="Kawaguchi M."/>
            <person name="Krajinski F."/>
            <person name="Lammers P."/>
            <person name="Lapierre D."/>
            <person name="Masclaux F.G."/>
            <person name="Murat C."/>
            <person name="Morin E."/>
            <person name="Ndikumana S."/>
            <person name="Pagni M."/>
            <person name="Petitpierre D."/>
            <person name="Requena N."/>
            <person name="Rosikiewicz P."/>
            <person name="Riley R."/>
            <person name="Saito K."/>
            <person name="San Clemente H."/>
            <person name="Shapiro H."/>
            <person name="van Tuinen D."/>
            <person name="Becard G."/>
            <person name="Bonfante P."/>
            <person name="Paszkowski U."/>
            <person name="Shachar-Hill Y."/>
            <person name="Young J.P."/>
            <person name="Sanders I.R."/>
            <person name="Henrissat B."/>
            <person name="Rensing S.A."/>
            <person name="Grigoriev I.V."/>
            <person name="Corradi N."/>
            <person name="Roux C."/>
            <person name="Martin F."/>
        </authorList>
    </citation>
    <scope>NUCLEOTIDE SEQUENCE</scope>
    <source>
        <strain evidence="2">DAOM 197198</strain>
    </source>
</reference>
<evidence type="ECO:0000313" key="2">
    <source>
        <dbReference type="EMBL" id="ESA02991.1"/>
    </source>
</evidence>
<accession>U9TI37</accession>